<dbReference type="Proteomes" id="UP000316882">
    <property type="component" value="Unassembled WGS sequence"/>
</dbReference>
<evidence type="ECO:0000313" key="1">
    <source>
        <dbReference type="EMBL" id="GEB31253.1"/>
    </source>
</evidence>
<proteinExistence type="predicted"/>
<dbReference type="EMBL" id="BJMH01000003">
    <property type="protein sequence ID" value="GEB31253.1"/>
    <property type="molecule type" value="Genomic_DNA"/>
</dbReference>
<dbReference type="AlphaFoldDB" id="A0A4Y3PCE3"/>
<organism evidence="1 2">
    <name type="scientific">Brevibacillus parabrevis</name>
    <dbReference type="NCBI Taxonomy" id="54914"/>
    <lineage>
        <taxon>Bacteria</taxon>
        <taxon>Bacillati</taxon>
        <taxon>Bacillota</taxon>
        <taxon>Bacilli</taxon>
        <taxon>Bacillales</taxon>
        <taxon>Paenibacillaceae</taxon>
        <taxon>Brevibacillus</taxon>
    </lineage>
</organism>
<keyword evidence="2" id="KW-1185">Reference proteome</keyword>
<sequence>MDLNKELAPEGQYDILTISGIEGQLGATISQIEINGVIDSNRVLGFADTNKKADRGWYFVDNTEAPAWINRLGGNPNYILGGNANVYSKKISAVEAINFQPYQAYNLAELATASGGAGYTIGDNLEPNGNGYISVGHFRTTPQPTGQVSTNKTKYEVNEQVTISANATDYSYYDRGILVWSLSVVNKTTGRGYHSFVTNEEIRDQSGYVPVVSETSTPKPFVWTNSYQYKPVEAGLYEVTLTITDRHHRSRQGSPSINVSTPYTYQFTVGDASPIDPKPPVDPEPVGCKRTTMDLRIEEEKTVRELLGVADQGETITVEKYATIIATAKKPGSFTKNGVAMQTGSGDNRKVGITEAPESGTFKIAYTSEDKTECWEKSIAVKRGGQGVDQCPIVMVNGKVLSSGATIELSPGEEIRFKSTYRDAAGEVNPASILWDVTKPDGTVETLPRRDKGDRAGWVTYNSDTFRLPYTDEVGEGVTLDKGKTYRVKLNYNQALWRDRPECDWQITIKIRDISCSIAEQERIRFKRYGEQPSQFPPGGESFSDFKFIPFYKENFTLTPEGYQTHMRVAASSSGTWYVERNNERKLLGQKLGASEQQAVVLPEDIEVGEQIKLVFISETGCIREFVFTVQGYGRCYKMLISMETLSGQEAWTRPIQRGETIRLQASDFPDKRYDLMLFTSEDTKMNTQWLDPVSLEWKFSRDGRSLPSDKLPVESHWIRLPDDDVTDEVLPGLYMVAFYGESNETCDGYIFIEIEGADTTDKENLLILKESFAIAPKQPQAAGTTGVITFQIKNAGKLKHDTKLAVRWDSSAKETMLDVDGFKPGEVRTIKVPTQYPQKSEDFIAHLNPAQNQPENETNWADNRAKWPVKIVGGNIPQPPGGGEDYEGGEIGLEIYDSDGRQLQKLPVHADGVWEREPAKIRVVIDHTKINEGYQKTQQQINQKITDYAQQLEQSVSGEEIKNVKVTANPGWIADAKSLAVYTPATLDLQVTGPGVPEQWQVASTSMGGEFVYTGTTVPTQTTWRQVLQNQKYKAEINGFVITMNYKIDFALSYDVCTKDEDDNETCEAQQAGSTMTGRYTITVKGGERLFEVFEPNATSSVLHTAEWAEYHGRDRYPDSTPLDFYAGERILARVELQDRHRHPVSGQFPLIASAKAWISETGRRQTSLQSLLDLRAISSQRWGGPSYAVAKLGQRETGVDTPLMGDKQYGFEKGASYAVYYQVQFRFGVNKGFSYWNKTTGQGHEHADYRVPFRIIANAWERQGVRNHSTQ</sequence>
<comment type="caution">
    <text evidence="1">The sequence shown here is derived from an EMBL/GenBank/DDBJ whole genome shotgun (WGS) entry which is preliminary data.</text>
</comment>
<dbReference type="STRING" id="54914.AV540_14950"/>
<reference evidence="1 2" key="1">
    <citation type="submission" date="2019-06" db="EMBL/GenBank/DDBJ databases">
        <title>Whole genome shotgun sequence of Brevibacillus parabrevis NBRC 12334.</title>
        <authorList>
            <person name="Hosoyama A."/>
            <person name="Uohara A."/>
            <person name="Ohji S."/>
            <person name="Ichikawa N."/>
        </authorList>
    </citation>
    <scope>NUCLEOTIDE SEQUENCE [LARGE SCALE GENOMIC DNA]</scope>
    <source>
        <strain evidence="1 2">NBRC 12334</strain>
    </source>
</reference>
<accession>A0A4Y3PCE3</accession>
<protein>
    <submittedName>
        <fullName evidence="1">Uncharacterized protein</fullName>
    </submittedName>
</protein>
<name>A0A4Y3PCE3_BREPA</name>
<evidence type="ECO:0000313" key="2">
    <source>
        <dbReference type="Proteomes" id="UP000316882"/>
    </source>
</evidence>
<gene>
    <name evidence="1" type="ORF">BPA01_08330</name>
</gene>